<gene>
    <name evidence="2" type="ORF">OHM77_01325</name>
</gene>
<evidence type="ECO:0000256" key="1">
    <source>
        <dbReference type="SAM" id="SignalP"/>
    </source>
</evidence>
<dbReference type="EMBL" id="CP107246">
    <property type="protein sequence ID" value="WIM06996.1"/>
    <property type="molecule type" value="Genomic_DNA"/>
</dbReference>
<feature type="chain" id="PRO_5041270107" evidence="1">
    <location>
        <begin position="24"/>
        <end position="338"/>
    </location>
</feature>
<sequence>MRFVCKAALCVIWMMVAMAAAQAATCKGKFANPITDICWSCMFPLKIGGATLASMDQEDTANPGGNPACFCGNPPKFGFKVSFWEPVRRVDVVRDPFCMVSLGGIRMDPGFDAPVASRFRRDGQDQSSFYQVHWYVDPIIYYLQAVLDNSCLENQGFDVAYLTELDPLWKDDELTRILNPDVYLFGNLPARAACAADCVAATSGFPNNTFFWCAGCQGSLYPLNGNIQAHVGGVQASSLEVYRITAKLHREMLMWAASGEDGMCGYYPQPVLDKTGYKYHMLYPIPQTKKIAGKCCQPLGRSTALWGAGREFPFEGEDFAYQIFRKRNCCQGAVGLGN</sequence>
<organism evidence="2">
    <name type="scientific">Candidatus Nitricoxidivorans perseverans</name>
    <dbReference type="NCBI Taxonomy" id="2975601"/>
    <lineage>
        <taxon>Bacteria</taxon>
        <taxon>Pseudomonadati</taxon>
        <taxon>Pseudomonadota</taxon>
        <taxon>Betaproteobacteria</taxon>
        <taxon>Nitrosomonadales</taxon>
        <taxon>Sterolibacteriaceae</taxon>
        <taxon>Candidatus Nitricoxidivorans</taxon>
    </lineage>
</organism>
<dbReference type="NCBIfam" id="NF010297">
    <property type="entry name" value="PRK13737.1"/>
    <property type="match status" value="1"/>
</dbReference>
<dbReference type="AlphaFoldDB" id="A0AA49FN58"/>
<reference evidence="2" key="1">
    <citation type="journal article" date="2023" name="Nat. Microbiol.">
        <title>Enrichment and characterization of a nitric oxide-reducing microbial community in a continuous bioreactor.</title>
        <authorList>
            <person name="Garrido-Amador P."/>
            <person name="Stortenbeker N."/>
            <person name="Wessels H.J.C.T."/>
            <person name="Speth D.R."/>
            <person name="Garcia-Heredia I."/>
            <person name="Kartal B."/>
        </authorList>
    </citation>
    <scope>NUCLEOTIDE SEQUENCE</scope>
    <source>
        <strain evidence="2">MAG1</strain>
    </source>
</reference>
<dbReference type="InterPro" id="IPR009649">
    <property type="entry name" value="TraU"/>
</dbReference>
<evidence type="ECO:0000313" key="2">
    <source>
        <dbReference type="EMBL" id="WIM06996.1"/>
    </source>
</evidence>
<protein>
    <submittedName>
        <fullName evidence="2">TraU family protein</fullName>
    </submittedName>
</protein>
<dbReference type="KEGG" id="npv:OHM77_01325"/>
<proteinExistence type="predicted"/>
<keyword evidence="1" id="KW-0732">Signal</keyword>
<accession>A0AA49FN58</accession>
<dbReference type="Pfam" id="PF06834">
    <property type="entry name" value="TraU"/>
    <property type="match status" value="1"/>
</dbReference>
<name>A0AA49FN58_9PROT</name>
<feature type="signal peptide" evidence="1">
    <location>
        <begin position="1"/>
        <end position="23"/>
    </location>
</feature>
<dbReference type="Proteomes" id="UP001234916">
    <property type="component" value="Chromosome"/>
</dbReference>